<evidence type="ECO:0000313" key="2">
    <source>
        <dbReference type="EMBL" id="MDG0808488.1"/>
    </source>
</evidence>
<protein>
    <submittedName>
        <fullName evidence="2">Uncharacterized protein</fullName>
    </submittedName>
</protein>
<evidence type="ECO:0000313" key="3">
    <source>
        <dbReference type="Proteomes" id="UP001153404"/>
    </source>
</evidence>
<dbReference type="AlphaFoldDB" id="A0A9X4KPS2"/>
<keyword evidence="1" id="KW-0812">Transmembrane</keyword>
<accession>A0A9X4KPS2</accession>
<keyword evidence="1" id="KW-0472">Membrane</keyword>
<evidence type="ECO:0000256" key="1">
    <source>
        <dbReference type="SAM" id="Phobius"/>
    </source>
</evidence>
<dbReference type="Proteomes" id="UP001153404">
    <property type="component" value="Unassembled WGS sequence"/>
</dbReference>
<sequence>MRKSYVVWIVVVLIVASWGYNLYSHQTNRLPEGRFLSHRIEATASPGDAFWLYYITNNDDKRLPLSVSIEGLSALQFYPVSEYMTFRNQRIYRLIGHFNGDSDDTPFGKAPPLTIHSVDVYYSDGTRGKADIGEMIVYRGDWASGGSISQTNSSSSSNGTQTAAFQVDKPVTLNGFSSAFLNELGSTFTYELHAGKEAVVFPQAVEADESISFISNFHVPADSQLYLQPVSMRLRLEYSDADGTERVQMIPLERQPYPSEAAIRAYVKAQRGATE</sequence>
<keyword evidence="3" id="KW-1185">Reference proteome</keyword>
<keyword evidence="1" id="KW-1133">Transmembrane helix</keyword>
<organism evidence="2 3">
    <name type="scientific">Cohnella rhizosphaerae</name>
    <dbReference type="NCBI Taxonomy" id="1457232"/>
    <lineage>
        <taxon>Bacteria</taxon>
        <taxon>Bacillati</taxon>
        <taxon>Bacillota</taxon>
        <taxon>Bacilli</taxon>
        <taxon>Bacillales</taxon>
        <taxon>Paenibacillaceae</taxon>
        <taxon>Cohnella</taxon>
    </lineage>
</organism>
<gene>
    <name evidence="2" type="ORF">OMP40_03015</name>
</gene>
<reference evidence="2" key="1">
    <citation type="submission" date="2022-10" db="EMBL/GenBank/DDBJ databases">
        <title>Comparative genomic analysis of Cohnella hashimotonis sp. nov., isolated from the International Space Station.</title>
        <authorList>
            <person name="Simpson A."/>
            <person name="Venkateswaran K."/>
        </authorList>
    </citation>
    <scope>NUCLEOTIDE SEQUENCE</scope>
    <source>
        <strain evidence="2">DSM 28161</strain>
    </source>
</reference>
<comment type="caution">
    <text evidence="2">The sequence shown here is derived from an EMBL/GenBank/DDBJ whole genome shotgun (WGS) entry which is preliminary data.</text>
</comment>
<dbReference type="EMBL" id="JAPDIA010000001">
    <property type="protein sequence ID" value="MDG0808488.1"/>
    <property type="molecule type" value="Genomic_DNA"/>
</dbReference>
<dbReference type="RefSeq" id="WP_277529009.1">
    <property type="nucleotide sequence ID" value="NZ_JAPDIA010000001.1"/>
</dbReference>
<proteinExistence type="predicted"/>
<name>A0A9X4KPS2_9BACL</name>
<feature type="transmembrane region" description="Helical" evidence="1">
    <location>
        <begin position="6"/>
        <end position="23"/>
    </location>
</feature>